<reference evidence="1" key="2">
    <citation type="submission" date="2020-11" db="EMBL/GenBank/DDBJ databases">
        <authorList>
            <person name="McCartney M.A."/>
            <person name="Auch B."/>
            <person name="Kono T."/>
            <person name="Mallez S."/>
            <person name="Becker A."/>
            <person name="Gohl D.M."/>
            <person name="Silverstein K.A.T."/>
            <person name="Koren S."/>
            <person name="Bechman K.B."/>
            <person name="Herman A."/>
            <person name="Abrahante J.E."/>
            <person name="Garbe J."/>
        </authorList>
    </citation>
    <scope>NUCLEOTIDE SEQUENCE</scope>
    <source>
        <strain evidence="1">Duluth1</strain>
        <tissue evidence="1">Whole animal</tissue>
    </source>
</reference>
<comment type="caution">
    <text evidence="1">The sequence shown here is derived from an EMBL/GenBank/DDBJ whole genome shotgun (WGS) entry which is preliminary data.</text>
</comment>
<evidence type="ECO:0000313" key="2">
    <source>
        <dbReference type="Proteomes" id="UP000828390"/>
    </source>
</evidence>
<name>A0A9D4KW21_DREPO</name>
<gene>
    <name evidence="1" type="ORF">DPMN_089494</name>
</gene>
<protein>
    <submittedName>
        <fullName evidence="1">Uncharacterized protein</fullName>
    </submittedName>
</protein>
<sequence>MVSSLVSRNYQRHGGFYEQNYRRTTTVHNNDHILFCSHRKRPLLLSMLIRLGDRKILS</sequence>
<keyword evidence="2" id="KW-1185">Reference proteome</keyword>
<evidence type="ECO:0000313" key="1">
    <source>
        <dbReference type="EMBL" id="KAH3847177.1"/>
    </source>
</evidence>
<dbReference type="Proteomes" id="UP000828390">
    <property type="component" value="Unassembled WGS sequence"/>
</dbReference>
<accession>A0A9D4KW21</accession>
<organism evidence="1 2">
    <name type="scientific">Dreissena polymorpha</name>
    <name type="common">Zebra mussel</name>
    <name type="synonym">Mytilus polymorpha</name>
    <dbReference type="NCBI Taxonomy" id="45954"/>
    <lineage>
        <taxon>Eukaryota</taxon>
        <taxon>Metazoa</taxon>
        <taxon>Spiralia</taxon>
        <taxon>Lophotrochozoa</taxon>
        <taxon>Mollusca</taxon>
        <taxon>Bivalvia</taxon>
        <taxon>Autobranchia</taxon>
        <taxon>Heteroconchia</taxon>
        <taxon>Euheterodonta</taxon>
        <taxon>Imparidentia</taxon>
        <taxon>Neoheterodontei</taxon>
        <taxon>Myida</taxon>
        <taxon>Dreissenoidea</taxon>
        <taxon>Dreissenidae</taxon>
        <taxon>Dreissena</taxon>
    </lineage>
</organism>
<reference evidence="1" key="1">
    <citation type="journal article" date="2019" name="bioRxiv">
        <title>The Genome of the Zebra Mussel, Dreissena polymorpha: A Resource for Invasive Species Research.</title>
        <authorList>
            <person name="McCartney M.A."/>
            <person name="Auch B."/>
            <person name="Kono T."/>
            <person name="Mallez S."/>
            <person name="Zhang Y."/>
            <person name="Obille A."/>
            <person name="Becker A."/>
            <person name="Abrahante J.E."/>
            <person name="Garbe J."/>
            <person name="Badalamenti J.P."/>
            <person name="Herman A."/>
            <person name="Mangelson H."/>
            <person name="Liachko I."/>
            <person name="Sullivan S."/>
            <person name="Sone E.D."/>
            <person name="Koren S."/>
            <person name="Silverstein K.A.T."/>
            <person name="Beckman K.B."/>
            <person name="Gohl D.M."/>
        </authorList>
    </citation>
    <scope>NUCLEOTIDE SEQUENCE</scope>
    <source>
        <strain evidence="1">Duluth1</strain>
        <tissue evidence="1">Whole animal</tissue>
    </source>
</reference>
<dbReference type="AlphaFoldDB" id="A0A9D4KW21"/>
<dbReference type="EMBL" id="JAIWYP010000003">
    <property type="protein sequence ID" value="KAH3847177.1"/>
    <property type="molecule type" value="Genomic_DNA"/>
</dbReference>
<proteinExistence type="predicted"/>